<evidence type="ECO:0000256" key="1">
    <source>
        <dbReference type="SAM" id="Phobius"/>
    </source>
</evidence>
<comment type="caution">
    <text evidence="2">The sequence shown here is derived from an EMBL/GenBank/DDBJ whole genome shotgun (WGS) entry which is preliminary data.</text>
</comment>
<proteinExistence type="predicted"/>
<evidence type="ECO:0000313" key="2">
    <source>
        <dbReference type="EMBL" id="GHO56939.1"/>
    </source>
</evidence>
<accession>A0ABQ3UVS5</accession>
<gene>
    <name evidence="2" type="ORF">KSB_54140</name>
</gene>
<keyword evidence="1" id="KW-0812">Transmembrane</keyword>
<sequence>MLGISLTAITTLGEEVLDVLVGVAAGVLSPVAVVAVGAALVTVTSGVLALVAVTVGAFPADADADVEPHAVSIAASRSSKNMIRIEFFRRIIEFSPEL</sequence>
<reference evidence="2 3" key="1">
    <citation type="journal article" date="2021" name="Int. J. Syst. Evol. Microbiol.">
        <title>Reticulibacter mediterranei gen. nov., sp. nov., within the new family Reticulibacteraceae fam. nov., and Ktedonospora formicarum gen. nov., sp. nov., Ktedonobacter robiniae sp. nov., Dictyobacter formicarum sp. nov. and Dictyobacter arantiisoli sp. nov., belonging to the class Ktedonobacteria.</title>
        <authorList>
            <person name="Yabe S."/>
            <person name="Zheng Y."/>
            <person name="Wang C.M."/>
            <person name="Sakai Y."/>
            <person name="Abe K."/>
            <person name="Yokota A."/>
            <person name="Donadio S."/>
            <person name="Cavaletti L."/>
            <person name="Monciardini P."/>
        </authorList>
    </citation>
    <scope>NUCLEOTIDE SEQUENCE [LARGE SCALE GENOMIC DNA]</scope>
    <source>
        <strain evidence="2 3">SOSP1-30</strain>
    </source>
</reference>
<evidence type="ECO:0000313" key="3">
    <source>
        <dbReference type="Proteomes" id="UP000654345"/>
    </source>
</evidence>
<keyword evidence="1" id="KW-0472">Membrane</keyword>
<dbReference type="Proteomes" id="UP000654345">
    <property type="component" value="Unassembled WGS sequence"/>
</dbReference>
<keyword evidence="3" id="KW-1185">Reference proteome</keyword>
<dbReference type="EMBL" id="BNJG01000002">
    <property type="protein sequence ID" value="GHO56939.1"/>
    <property type="molecule type" value="Genomic_DNA"/>
</dbReference>
<feature type="transmembrane region" description="Helical" evidence="1">
    <location>
        <begin position="23"/>
        <end position="51"/>
    </location>
</feature>
<keyword evidence="1" id="KW-1133">Transmembrane helix</keyword>
<organism evidence="2 3">
    <name type="scientific">Ktedonobacter robiniae</name>
    <dbReference type="NCBI Taxonomy" id="2778365"/>
    <lineage>
        <taxon>Bacteria</taxon>
        <taxon>Bacillati</taxon>
        <taxon>Chloroflexota</taxon>
        <taxon>Ktedonobacteria</taxon>
        <taxon>Ktedonobacterales</taxon>
        <taxon>Ktedonobacteraceae</taxon>
        <taxon>Ktedonobacter</taxon>
    </lineage>
</organism>
<protein>
    <submittedName>
        <fullName evidence="2">Uncharacterized protein</fullName>
    </submittedName>
</protein>
<name>A0ABQ3UVS5_9CHLR</name>